<dbReference type="PANTHER" id="PTHR43537">
    <property type="entry name" value="TRANSCRIPTIONAL REGULATOR, GNTR FAMILY"/>
    <property type="match status" value="1"/>
</dbReference>
<protein>
    <submittedName>
        <fullName evidence="5">HTH-type transcriptional repressor RspR</fullName>
    </submittedName>
</protein>
<dbReference type="Pfam" id="PF07729">
    <property type="entry name" value="FCD"/>
    <property type="match status" value="1"/>
</dbReference>
<dbReference type="EMBL" id="VSSQ01011609">
    <property type="protein sequence ID" value="MPM47266.1"/>
    <property type="molecule type" value="Genomic_DNA"/>
</dbReference>
<evidence type="ECO:0000313" key="5">
    <source>
        <dbReference type="EMBL" id="MPM47266.1"/>
    </source>
</evidence>
<dbReference type="Gene3D" id="1.20.120.530">
    <property type="entry name" value="GntR ligand-binding domain-like"/>
    <property type="match status" value="1"/>
</dbReference>
<gene>
    <name evidence="5" type="primary">rspR_31</name>
    <name evidence="5" type="ORF">SDC9_93974</name>
</gene>
<dbReference type="SUPFAM" id="SSF46785">
    <property type="entry name" value="Winged helix' DNA-binding domain"/>
    <property type="match status" value="1"/>
</dbReference>
<dbReference type="SMART" id="SM00345">
    <property type="entry name" value="HTH_GNTR"/>
    <property type="match status" value="1"/>
</dbReference>
<dbReference type="Pfam" id="PF00392">
    <property type="entry name" value="GntR"/>
    <property type="match status" value="1"/>
</dbReference>
<dbReference type="GO" id="GO:0003677">
    <property type="term" value="F:DNA binding"/>
    <property type="evidence" value="ECO:0007669"/>
    <property type="project" value="UniProtKB-KW"/>
</dbReference>
<keyword evidence="2" id="KW-0238">DNA-binding</keyword>
<evidence type="ECO:0000256" key="1">
    <source>
        <dbReference type="ARBA" id="ARBA00023015"/>
    </source>
</evidence>
<dbReference type="GO" id="GO:0003700">
    <property type="term" value="F:DNA-binding transcription factor activity"/>
    <property type="evidence" value="ECO:0007669"/>
    <property type="project" value="InterPro"/>
</dbReference>
<keyword evidence="1" id="KW-0805">Transcription regulation</keyword>
<dbReference type="InterPro" id="IPR036390">
    <property type="entry name" value="WH_DNA-bd_sf"/>
</dbReference>
<dbReference type="SUPFAM" id="SSF48008">
    <property type="entry name" value="GntR ligand-binding domain-like"/>
    <property type="match status" value="1"/>
</dbReference>
<name>A0A645A2X0_9ZZZZ</name>
<reference evidence="5" key="1">
    <citation type="submission" date="2019-08" db="EMBL/GenBank/DDBJ databases">
        <authorList>
            <person name="Kucharzyk K."/>
            <person name="Murdoch R.W."/>
            <person name="Higgins S."/>
            <person name="Loffler F."/>
        </authorList>
    </citation>
    <scope>NUCLEOTIDE SEQUENCE</scope>
</reference>
<accession>A0A645A2X0</accession>
<dbReference type="PANTHER" id="PTHR43537:SF24">
    <property type="entry name" value="GLUCONATE OPERON TRANSCRIPTIONAL REPRESSOR"/>
    <property type="match status" value="1"/>
</dbReference>
<evidence type="ECO:0000259" key="4">
    <source>
        <dbReference type="PROSITE" id="PS50949"/>
    </source>
</evidence>
<keyword evidence="3" id="KW-0804">Transcription</keyword>
<sequence length="225" mass="25636">MSLAPLKKSETLSNKAYQVIRDAIVSSQFAPNDVLIEEKLSAELSISRTPIRTALHRLVEDGLAKVQGKSIVVSPLTEDDIADISLVRQSVELLVMEQLKDKVTPALIRKLRESIDCQKQSLMSSASDYLEYINQDYIFHTTLARWTENRFLLDLTERINTHSNRCLMLSSTLAISFESATQEHSVIVDALESKDYESAYQAMYNHLQQIKNRYILRTTQPEQTD</sequence>
<evidence type="ECO:0000256" key="2">
    <source>
        <dbReference type="ARBA" id="ARBA00023125"/>
    </source>
</evidence>
<dbReference type="Gene3D" id="1.10.10.10">
    <property type="entry name" value="Winged helix-like DNA-binding domain superfamily/Winged helix DNA-binding domain"/>
    <property type="match status" value="1"/>
</dbReference>
<dbReference type="PROSITE" id="PS50949">
    <property type="entry name" value="HTH_GNTR"/>
    <property type="match status" value="1"/>
</dbReference>
<dbReference type="SMART" id="SM00895">
    <property type="entry name" value="FCD"/>
    <property type="match status" value="1"/>
</dbReference>
<dbReference type="InterPro" id="IPR008920">
    <property type="entry name" value="TF_FadR/GntR_C"/>
</dbReference>
<dbReference type="AlphaFoldDB" id="A0A645A2X0"/>
<evidence type="ECO:0000256" key="3">
    <source>
        <dbReference type="ARBA" id="ARBA00023163"/>
    </source>
</evidence>
<proteinExistence type="predicted"/>
<dbReference type="InterPro" id="IPR000524">
    <property type="entry name" value="Tscrpt_reg_HTH_GntR"/>
</dbReference>
<dbReference type="InterPro" id="IPR011711">
    <property type="entry name" value="GntR_C"/>
</dbReference>
<dbReference type="InterPro" id="IPR036388">
    <property type="entry name" value="WH-like_DNA-bd_sf"/>
</dbReference>
<organism evidence="5">
    <name type="scientific">bioreactor metagenome</name>
    <dbReference type="NCBI Taxonomy" id="1076179"/>
    <lineage>
        <taxon>unclassified sequences</taxon>
        <taxon>metagenomes</taxon>
        <taxon>ecological metagenomes</taxon>
    </lineage>
</organism>
<feature type="domain" description="HTH gntR-type" evidence="4">
    <location>
        <begin position="10"/>
        <end position="76"/>
    </location>
</feature>
<comment type="caution">
    <text evidence="5">The sequence shown here is derived from an EMBL/GenBank/DDBJ whole genome shotgun (WGS) entry which is preliminary data.</text>
</comment>